<accession>A0A1L6TI91</accession>
<proteinExistence type="predicted"/>
<geneLocation type="plasmid" evidence="1 2">
    <name>pPSB1-1</name>
</geneLocation>
<keyword evidence="1" id="KW-0067">ATP-binding</keyword>
<dbReference type="OrthoDB" id="10012417at2"/>
<keyword evidence="1" id="KW-0547">Nucleotide-binding</keyword>
<protein>
    <submittedName>
        <fullName evidence="1">Phosphonate ABC transporter ATP-binding protein</fullName>
    </submittedName>
</protein>
<organism evidence="1 2">
    <name type="scientific">Piscirickettsia salmonis</name>
    <dbReference type="NCBI Taxonomy" id="1238"/>
    <lineage>
        <taxon>Bacteria</taxon>
        <taxon>Pseudomonadati</taxon>
        <taxon>Pseudomonadota</taxon>
        <taxon>Gammaproteobacteria</taxon>
        <taxon>Thiotrichales</taxon>
        <taxon>Piscirickettsiaceae</taxon>
        <taxon>Piscirickettsia</taxon>
    </lineage>
</organism>
<reference evidence="1 2" key="1">
    <citation type="journal article" date="2014" name="Genome Announc.">
        <title>Comparative Genome Analysis of Two Isolates of the Fish Pathogen Piscirickettsia salmonis from Different Hosts Reveals Major Differences in Virulence-Associated Secretion Systems.</title>
        <authorList>
            <person name="Bohle H."/>
            <person name="Henriquez P."/>
            <person name="Grothusen H."/>
            <person name="Navas E."/>
            <person name="Sandoval A."/>
            <person name="Bustamante F."/>
            <person name="Bustos P."/>
            <person name="Mancilla M."/>
        </authorList>
    </citation>
    <scope>NUCLEOTIDE SEQUENCE [LARGE SCALE GENOMIC DNA]</scope>
    <source>
        <strain evidence="2">B1-32597</strain>
    </source>
</reference>
<evidence type="ECO:0000313" key="1">
    <source>
        <dbReference type="EMBL" id="ALB24394.1"/>
    </source>
</evidence>
<keyword evidence="1" id="KW-0614">Plasmid</keyword>
<dbReference type="AlphaFoldDB" id="A0A1L6TI91"/>
<sequence length="147" mass="16831">MAQHINIKLTEEEENFLKKIALDNQFYKKSGELSEGKALKYLISKAINSDEELVENEEDNSHKNIEKMLEQVCITLPHILQSSYISAQSSLSQLSTEKGQTIRNNSLAYLAVTCGQIQDLDCKNNYVSYNDRAMKTIPIDEDKNKWK</sequence>
<name>A0A1L6TI91_PISSA</name>
<gene>
    <name evidence="1" type="ORF">KU39_1p53</name>
</gene>
<dbReference type="GO" id="GO:0005524">
    <property type="term" value="F:ATP binding"/>
    <property type="evidence" value="ECO:0007669"/>
    <property type="project" value="UniProtKB-KW"/>
</dbReference>
<dbReference type="EMBL" id="CP012509">
    <property type="protein sequence ID" value="ALB24394.1"/>
    <property type="molecule type" value="Genomic_DNA"/>
</dbReference>
<dbReference type="Proteomes" id="UP000029558">
    <property type="component" value="Plasmid pPSB1-1"/>
</dbReference>
<evidence type="ECO:0000313" key="2">
    <source>
        <dbReference type="Proteomes" id="UP000029558"/>
    </source>
</evidence>
<dbReference type="RefSeq" id="WP_036774901.1">
    <property type="nucleotide sequence ID" value="NZ_CP012509.1"/>
</dbReference>